<reference evidence="5" key="1">
    <citation type="submission" date="2024-06" db="EMBL/GenBank/DDBJ databases">
        <title>Methylostella associata gen. nov., sp. nov., a novel Ancalomicrobiaceae-affiliated facultatively methylotrophic bacteria that feed on methanotrophs of the genus Methylococcus.</title>
        <authorList>
            <person name="Saltykova V."/>
            <person name="Danilova O.V."/>
            <person name="Oshkin I.Y."/>
            <person name="Belova S.E."/>
            <person name="Pimenov N.V."/>
            <person name="Dedysh S.N."/>
        </authorList>
    </citation>
    <scope>NUCLEOTIDE SEQUENCE</scope>
    <source>
        <strain evidence="5">S20</strain>
    </source>
</reference>
<dbReference type="RefSeq" id="WP_407048212.1">
    <property type="nucleotide sequence ID" value="NZ_CP158568.1"/>
</dbReference>
<dbReference type="PANTHER" id="PTHR33154">
    <property type="entry name" value="TRANSCRIPTIONAL REGULATOR, ARSR FAMILY"/>
    <property type="match status" value="1"/>
</dbReference>
<feature type="domain" description="HTH arsR-type" evidence="4">
    <location>
        <begin position="6"/>
        <end position="103"/>
    </location>
</feature>
<dbReference type="EMBL" id="CP158568">
    <property type="protein sequence ID" value="XBY43110.1"/>
    <property type="molecule type" value="Genomic_DNA"/>
</dbReference>
<evidence type="ECO:0000256" key="2">
    <source>
        <dbReference type="ARBA" id="ARBA00023125"/>
    </source>
</evidence>
<protein>
    <submittedName>
        <fullName evidence="5">Metalloregulator ArsR/SmtB family transcription factor</fullName>
    </submittedName>
</protein>
<evidence type="ECO:0000313" key="5">
    <source>
        <dbReference type="EMBL" id="XBY43110.1"/>
    </source>
</evidence>
<dbReference type="InterPro" id="IPR001845">
    <property type="entry name" value="HTH_ArsR_DNA-bd_dom"/>
</dbReference>
<evidence type="ECO:0000259" key="4">
    <source>
        <dbReference type="PROSITE" id="PS50987"/>
    </source>
</evidence>
<dbReference type="InterPro" id="IPR036390">
    <property type="entry name" value="WH_DNA-bd_sf"/>
</dbReference>
<dbReference type="GO" id="GO:0003700">
    <property type="term" value="F:DNA-binding transcription factor activity"/>
    <property type="evidence" value="ECO:0007669"/>
    <property type="project" value="InterPro"/>
</dbReference>
<gene>
    <name evidence="5" type="ORF">ABS361_13465</name>
</gene>
<accession>A0AAU7X5Q8</accession>
<evidence type="ECO:0000256" key="1">
    <source>
        <dbReference type="ARBA" id="ARBA00023015"/>
    </source>
</evidence>
<keyword evidence="2" id="KW-0238">DNA-binding</keyword>
<dbReference type="PANTHER" id="PTHR33154:SF12">
    <property type="entry name" value="TRANSCRIPTIONAL REGULATORY PROTEIN"/>
    <property type="match status" value="1"/>
</dbReference>
<dbReference type="GO" id="GO:0003677">
    <property type="term" value="F:DNA binding"/>
    <property type="evidence" value="ECO:0007669"/>
    <property type="project" value="UniProtKB-KW"/>
</dbReference>
<dbReference type="InterPro" id="IPR036388">
    <property type="entry name" value="WH-like_DNA-bd_sf"/>
</dbReference>
<proteinExistence type="predicted"/>
<keyword evidence="1" id="KW-0805">Transcription regulation</keyword>
<dbReference type="InterPro" id="IPR011991">
    <property type="entry name" value="ArsR-like_HTH"/>
</dbReference>
<dbReference type="PRINTS" id="PR00778">
    <property type="entry name" value="HTHARSR"/>
</dbReference>
<dbReference type="Pfam" id="PF01022">
    <property type="entry name" value="HTH_5"/>
    <property type="match status" value="1"/>
</dbReference>
<dbReference type="AlphaFoldDB" id="A0AAU7X5Q8"/>
<keyword evidence="3" id="KW-0804">Transcription</keyword>
<dbReference type="SMART" id="SM00418">
    <property type="entry name" value="HTH_ARSR"/>
    <property type="match status" value="1"/>
</dbReference>
<organism evidence="5">
    <name type="scientific">Methyloraptor flagellatus</name>
    <dbReference type="NCBI Taxonomy" id="3162530"/>
    <lineage>
        <taxon>Bacteria</taxon>
        <taxon>Pseudomonadati</taxon>
        <taxon>Pseudomonadota</taxon>
        <taxon>Alphaproteobacteria</taxon>
        <taxon>Hyphomicrobiales</taxon>
        <taxon>Ancalomicrobiaceae</taxon>
        <taxon>Methyloraptor</taxon>
    </lineage>
</organism>
<dbReference type="InterPro" id="IPR051081">
    <property type="entry name" value="HTH_MetalResp_TranReg"/>
</dbReference>
<dbReference type="SUPFAM" id="SSF46785">
    <property type="entry name" value="Winged helix' DNA-binding domain"/>
    <property type="match status" value="1"/>
</dbReference>
<dbReference type="PROSITE" id="PS50987">
    <property type="entry name" value="HTH_ARSR_2"/>
    <property type="match status" value="1"/>
</dbReference>
<dbReference type="KEGG" id="mflg:ABS361_13465"/>
<sequence length="130" mass="14215">MRPIAHPTTDEISLAGLLHALADPIRLDIVRRLCTAGCEMNCITSAADLAGLSKSTLSHHFRILREAGLVRSERRGVELLNKLRLDEIEARFPGLLRSILAARDAEACCGRKSATVEDSVQVRSEIVLTT</sequence>
<evidence type="ECO:0000256" key="3">
    <source>
        <dbReference type="ARBA" id="ARBA00023163"/>
    </source>
</evidence>
<dbReference type="Gene3D" id="1.10.10.10">
    <property type="entry name" value="Winged helix-like DNA-binding domain superfamily/Winged helix DNA-binding domain"/>
    <property type="match status" value="1"/>
</dbReference>
<dbReference type="CDD" id="cd00090">
    <property type="entry name" value="HTH_ARSR"/>
    <property type="match status" value="1"/>
</dbReference>
<dbReference type="NCBIfam" id="NF033788">
    <property type="entry name" value="HTH_metalloreg"/>
    <property type="match status" value="1"/>
</dbReference>
<name>A0AAU7X5Q8_9HYPH</name>